<keyword evidence="3 7" id="KW-0812">Transmembrane</keyword>
<proteinExistence type="predicted"/>
<dbReference type="Pfam" id="PF13396">
    <property type="entry name" value="PLDc_N"/>
    <property type="match status" value="1"/>
</dbReference>
<evidence type="ECO:0000256" key="4">
    <source>
        <dbReference type="ARBA" id="ARBA00022989"/>
    </source>
</evidence>
<accession>A0A1R1LHG1</accession>
<dbReference type="STRING" id="554083.BKD30_04375"/>
<keyword evidence="5 7" id="KW-0472">Membrane</keyword>
<feature type="compositionally biased region" description="Basic and acidic residues" evidence="6">
    <location>
        <begin position="74"/>
        <end position="129"/>
    </location>
</feature>
<reference evidence="9 10" key="1">
    <citation type="submission" date="2016-12" db="EMBL/GenBank/DDBJ databases">
        <title>Draft genome of Tersicoccus phoenicis 1P05MA.</title>
        <authorList>
            <person name="Nakajima Y."/>
            <person name="Yoshizawa S."/>
            <person name="Nakamura K."/>
            <person name="Ogura Y."/>
            <person name="Hayashi T."/>
            <person name="Kogure K."/>
        </authorList>
    </citation>
    <scope>NUCLEOTIDE SEQUENCE [LARGE SCALE GENOMIC DNA]</scope>
    <source>
        <strain evidence="9 10">1p05MA</strain>
    </source>
</reference>
<evidence type="ECO:0000256" key="3">
    <source>
        <dbReference type="ARBA" id="ARBA00022692"/>
    </source>
</evidence>
<gene>
    <name evidence="9" type="ORF">BKD30_04375</name>
</gene>
<feature type="region of interest" description="Disordered" evidence="6">
    <location>
        <begin position="65"/>
        <end position="147"/>
    </location>
</feature>
<feature type="domain" description="Cardiolipin synthase N-terminal" evidence="8">
    <location>
        <begin position="11"/>
        <end position="56"/>
    </location>
</feature>
<protein>
    <recommendedName>
        <fullName evidence="8">Cardiolipin synthase N-terminal domain-containing protein</fullName>
    </recommendedName>
</protein>
<evidence type="ECO:0000313" key="10">
    <source>
        <dbReference type="Proteomes" id="UP000187085"/>
    </source>
</evidence>
<dbReference type="InterPro" id="IPR027379">
    <property type="entry name" value="CLS_N"/>
</dbReference>
<evidence type="ECO:0000256" key="2">
    <source>
        <dbReference type="ARBA" id="ARBA00022475"/>
    </source>
</evidence>
<keyword evidence="2" id="KW-1003">Cell membrane</keyword>
<evidence type="ECO:0000313" key="9">
    <source>
        <dbReference type="EMBL" id="OMH26984.1"/>
    </source>
</evidence>
<keyword evidence="10" id="KW-1185">Reference proteome</keyword>
<evidence type="ECO:0000256" key="7">
    <source>
        <dbReference type="SAM" id="Phobius"/>
    </source>
</evidence>
<name>A0A1R1LHG1_9MICC</name>
<organism evidence="9 10">
    <name type="scientific">Tersicoccus phoenicis</name>
    <dbReference type="NCBI Taxonomy" id="554083"/>
    <lineage>
        <taxon>Bacteria</taxon>
        <taxon>Bacillati</taxon>
        <taxon>Actinomycetota</taxon>
        <taxon>Actinomycetes</taxon>
        <taxon>Micrococcales</taxon>
        <taxon>Micrococcaceae</taxon>
        <taxon>Tersicoccus</taxon>
    </lineage>
</organism>
<dbReference type="RefSeq" id="WP_076702591.1">
    <property type="nucleotide sequence ID" value="NZ_MRDE01000018.1"/>
</dbReference>
<evidence type="ECO:0000256" key="1">
    <source>
        <dbReference type="ARBA" id="ARBA00004651"/>
    </source>
</evidence>
<dbReference type="Proteomes" id="UP000187085">
    <property type="component" value="Unassembled WGS sequence"/>
</dbReference>
<keyword evidence="4 7" id="KW-1133">Transmembrane helix</keyword>
<comment type="caution">
    <text evidence="9">The sequence shown here is derived from an EMBL/GenBank/DDBJ whole genome shotgun (WGS) entry which is preliminary data.</text>
</comment>
<feature type="transmembrane region" description="Helical" evidence="7">
    <location>
        <begin position="36"/>
        <end position="54"/>
    </location>
</feature>
<sequence>MRYLPFAVLAVATIYTLVDCVRSDRAQIRALPRVVWFVLILVVPVFGVVLWFLFGRPQAIPEAAPAVRPLAPDDDPRFLSDLAERQRRERAARRATERAAEQKRADEAAAEQKRAAGESRQDQHPDRNGRNPAQGSAGAGTDENTGS</sequence>
<evidence type="ECO:0000256" key="5">
    <source>
        <dbReference type="ARBA" id="ARBA00023136"/>
    </source>
</evidence>
<evidence type="ECO:0000259" key="8">
    <source>
        <dbReference type="Pfam" id="PF13396"/>
    </source>
</evidence>
<dbReference type="GO" id="GO:0005886">
    <property type="term" value="C:plasma membrane"/>
    <property type="evidence" value="ECO:0007669"/>
    <property type="project" value="UniProtKB-SubCell"/>
</dbReference>
<evidence type="ECO:0000256" key="6">
    <source>
        <dbReference type="SAM" id="MobiDB-lite"/>
    </source>
</evidence>
<dbReference type="AlphaFoldDB" id="A0A1R1LHG1"/>
<dbReference type="EMBL" id="MRDE01000018">
    <property type="protein sequence ID" value="OMH26984.1"/>
    <property type="molecule type" value="Genomic_DNA"/>
</dbReference>
<dbReference type="OrthoDB" id="3298527at2"/>
<comment type="subcellular location">
    <subcellularLocation>
        <location evidence="1">Cell membrane</location>
        <topology evidence="1">Multi-pass membrane protein</topology>
    </subcellularLocation>
</comment>